<dbReference type="Proteomes" id="UP000241107">
    <property type="component" value="Unassembled WGS sequence"/>
</dbReference>
<feature type="region of interest" description="Disordered" evidence="1">
    <location>
        <begin position="1"/>
        <end position="60"/>
    </location>
</feature>
<organism evidence="2 3">
    <name type="scientific">Candidozyma pseudohaemuli</name>
    <dbReference type="NCBI Taxonomy" id="418784"/>
    <lineage>
        <taxon>Eukaryota</taxon>
        <taxon>Fungi</taxon>
        <taxon>Dikarya</taxon>
        <taxon>Ascomycota</taxon>
        <taxon>Saccharomycotina</taxon>
        <taxon>Pichiomycetes</taxon>
        <taxon>Metschnikowiaceae</taxon>
        <taxon>Candidozyma</taxon>
    </lineage>
</organism>
<feature type="region of interest" description="Disordered" evidence="1">
    <location>
        <begin position="144"/>
        <end position="174"/>
    </location>
</feature>
<evidence type="ECO:0000313" key="3">
    <source>
        <dbReference type="Proteomes" id="UP000241107"/>
    </source>
</evidence>
<feature type="compositionally biased region" description="Pro residues" evidence="1">
    <location>
        <begin position="91"/>
        <end position="101"/>
    </location>
</feature>
<evidence type="ECO:0000256" key="1">
    <source>
        <dbReference type="SAM" id="MobiDB-lite"/>
    </source>
</evidence>
<proteinExistence type="predicted"/>
<keyword evidence="3" id="KW-1185">Reference proteome</keyword>
<feature type="compositionally biased region" description="Basic and acidic residues" evidence="1">
    <location>
        <begin position="17"/>
        <end position="27"/>
    </location>
</feature>
<dbReference type="GO" id="GO:0030041">
    <property type="term" value="P:actin filament polymerization"/>
    <property type="evidence" value="ECO:0007669"/>
    <property type="project" value="TreeGrafter"/>
</dbReference>
<dbReference type="PANTHER" id="PTHR45691">
    <property type="entry name" value="PROTEIN DIAPHANOUS"/>
    <property type="match status" value="1"/>
</dbReference>
<dbReference type="VEuPathDB" id="FungiDB:C7M61_004530"/>
<feature type="compositionally biased region" description="Acidic residues" evidence="1">
    <location>
        <begin position="154"/>
        <end position="163"/>
    </location>
</feature>
<feature type="region of interest" description="Disordered" evidence="1">
    <location>
        <begin position="91"/>
        <end position="119"/>
    </location>
</feature>
<sequence length="570" mass="65237">MGDYYPGLRSPSFGPPDPKRRPKDDYKHHHHHYHHHHGPRGFFPYGPPRHHHHPKHGHYWPPPPPPPPPYHHHHRPPPPMGPYPPYFYYPPGPPPPGPPPPRKPEDGERRELYGYYPPFPPGPPPPPPGHFGFPPPPHFYGHPFYDEPKREEVSPDSESLDTEEPTKGPFSSGDLKRHELPAWPVLSDILAYYYRACHPNDQLLPSKSVFLELLFLRNDAALLHAVIARVCALGKWSIDRKEETWVERTHKYMDTLDDHGMLVCYTLLRKTASVRSDPAQLSDVKAKFAEIVDSNKYMELLSTSVNMNRRKRMDKEMKVRAIWSFWIDTVVDSEEYVGVFDDAEKAKFPLPVANDSYARGEITPSSWEDFNNGKLNDFTSLIRAAMALNKSRKEPIVDASLESFLKVYYTLQEDRIVLNPHMALAQCLYSQAQIELKKKLPVEKQDMKDEHWKLLAEVSKHVGEICEVVEVARGYGSHPIVFGLSHDWKGSVAQGRDGWRRVSSMVISSAEAASEALTKVIFLLESTTRVEPELDAHLLRKHSQTLLRFLRFCEPVSPSASPLVKNEEST</sequence>
<feature type="compositionally biased region" description="Basic residues" evidence="1">
    <location>
        <begin position="28"/>
        <end position="39"/>
    </location>
</feature>
<dbReference type="InterPro" id="IPR051412">
    <property type="entry name" value="Formin_Homology_Diaphanous_sf"/>
</dbReference>
<dbReference type="RefSeq" id="XP_024711998.1">
    <property type="nucleotide sequence ID" value="XM_024859849.1"/>
</dbReference>
<gene>
    <name evidence="2" type="ORF">C7M61_004530</name>
</gene>
<dbReference type="AlphaFoldDB" id="A0A2P7YHQ1"/>
<dbReference type="EMBL" id="PYFQ01000015">
    <property type="protein sequence ID" value="PSK35493.1"/>
    <property type="molecule type" value="Genomic_DNA"/>
</dbReference>
<accession>A0A2P7YHQ1</accession>
<dbReference type="GO" id="GO:0005884">
    <property type="term" value="C:actin filament"/>
    <property type="evidence" value="ECO:0007669"/>
    <property type="project" value="TreeGrafter"/>
</dbReference>
<dbReference type="OrthoDB" id="10067394at2759"/>
<comment type="caution">
    <text evidence="2">The sequence shown here is derived from an EMBL/GenBank/DDBJ whole genome shotgun (WGS) entry which is preliminary data.</text>
</comment>
<feature type="compositionally biased region" description="Basic and acidic residues" evidence="1">
    <location>
        <begin position="102"/>
        <end position="112"/>
    </location>
</feature>
<protein>
    <recommendedName>
        <fullName evidence="4">Transcription factor domain-containing protein</fullName>
    </recommendedName>
</protein>
<evidence type="ECO:0000313" key="2">
    <source>
        <dbReference type="EMBL" id="PSK35493.1"/>
    </source>
</evidence>
<evidence type="ECO:0008006" key="4">
    <source>
        <dbReference type="Google" id="ProtNLM"/>
    </source>
</evidence>
<dbReference type="PANTHER" id="PTHR45691:SF6">
    <property type="entry name" value="PROTEIN DIAPHANOUS"/>
    <property type="match status" value="1"/>
</dbReference>
<feature type="compositionally biased region" description="Basic residues" evidence="1">
    <location>
        <begin position="48"/>
        <end position="58"/>
    </location>
</feature>
<reference evidence="2 3" key="1">
    <citation type="submission" date="2018-03" db="EMBL/GenBank/DDBJ databases">
        <title>Candida pseudohaemulonii genome assembly and annotation.</title>
        <authorList>
            <person name="Munoz J.F."/>
            <person name="Gade L.G."/>
            <person name="Chow N.A."/>
            <person name="Litvintseva A.P."/>
            <person name="Loparev V.N."/>
            <person name="Cuomo C.A."/>
        </authorList>
    </citation>
    <scope>NUCLEOTIDE SEQUENCE [LARGE SCALE GENOMIC DNA]</scope>
    <source>
        <strain evidence="2 3">B12108</strain>
    </source>
</reference>
<feature type="compositionally biased region" description="Basic and acidic residues" evidence="1">
    <location>
        <begin position="144"/>
        <end position="153"/>
    </location>
</feature>
<name>A0A2P7YHQ1_9ASCO</name>
<dbReference type="GeneID" id="36567917"/>
<dbReference type="STRING" id="418784.A0A2P7YHQ1"/>